<proteinExistence type="predicted"/>
<feature type="transmembrane region" description="Helical" evidence="2">
    <location>
        <begin position="114"/>
        <end position="133"/>
    </location>
</feature>
<gene>
    <name evidence="3" type="ORF">LRS13_23345</name>
</gene>
<keyword evidence="2" id="KW-0472">Membrane</keyword>
<feature type="transmembrane region" description="Helical" evidence="2">
    <location>
        <begin position="145"/>
        <end position="163"/>
    </location>
</feature>
<feature type="transmembrane region" description="Helical" evidence="2">
    <location>
        <begin position="183"/>
        <end position="203"/>
    </location>
</feature>
<evidence type="ECO:0000256" key="1">
    <source>
        <dbReference type="SAM" id="MobiDB-lite"/>
    </source>
</evidence>
<feature type="compositionally biased region" description="Low complexity" evidence="1">
    <location>
        <begin position="293"/>
        <end position="307"/>
    </location>
</feature>
<feature type="compositionally biased region" description="Basic residues" evidence="1">
    <location>
        <begin position="336"/>
        <end position="349"/>
    </location>
</feature>
<evidence type="ECO:0000313" key="3">
    <source>
        <dbReference type="EMBL" id="UUY03570.1"/>
    </source>
</evidence>
<feature type="compositionally biased region" description="Basic and acidic residues" evidence="1">
    <location>
        <begin position="416"/>
        <end position="429"/>
    </location>
</feature>
<name>A0ABY5PG11_9ACTN</name>
<protein>
    <submittedName>
        <fullName evidence="3">Uncharacterized protein</fullName>
    </submittedName>
</protein>
<feature type="compositionally biased region" description="Low complexity" evidence="1">
    <location>
        <begin position="321"/>
        <end position="330"/>
    </location>
</feature>
<evidence type="ECO:0000256" key="2">
    <source>
        <dbReference type="SAM" id="Phobius"/>
    </source>
</evidence>
<sequence length="429" mass="46952">MLAALSAPDTAVVVLIVAARLLIPLLIPRWPLIILVAFALDGIDNGLLSAFTDVDMSADGPYQSWDKALDIYYQSIAYLAAMRNWTSRPAFRIAQFLFYYRLVGVVAFELTHERALLLVFPNTFEFFFIAYELIRLRREPTRWGLRFWLLVAAGLWVFVKLPQEWWIHIAQLDFTDTVADHPWVGVVAVVGGVVLAAVGWFVARPRMGPPDWSWRIAADPAPAVDGAARPVSLPEVAEKVALLALVCVIFAEILPGIDARPWQVAVGVACVVLANAAITIGTGGLAGVAAAGGPVRRAARGEPAAGVRRQRGADRRRGLPARRGALLRLPAQRDHRPVRRLQAGRRRPRSGCPLAHDREPGGPSGRQATRPIHGDRPQPVGARGQLPARQPPAEAGPDGRRRRRRRLHAQPCAARDPARARAALDAEPQ</sequence>
<dbReference type="RefSeq" id="WP_353864072.1">
    <property type="nucleotide sequence ID" value="NZ_CP088295.1"/>
</dbReference>
<feature type="transmembrane region" description="Helical" evidence="2">
    <location>
        <begin position="12"/>
        <end position="40"/>
    </location>
</feature>
<keyword evidence="4" id="KW-1185">Reference proteome</keyword>
<keyword evidence="2" id="KW-1133">Transmembrane helix</keyword>
<evidence type="ECO:0000313" key="4">
    <source>
        <dbReference type="Proteomes" id="UP001058860"/>
    </source>
</evidence>
<dbReference type="EMBL" id="CP088295">
    <property type="protein sequence ID" value="UUY03570.1"/>
    <property type="molecule type" value="Genomic_DNA"/>
</dbReference>
<accession>A0ABY5PG11</accession>
<keyword evidence="2" id="KW-0812">Transmembrane</keyword>
<dbReference type="Proteomes" id="UP001058860">
    <property type="component" value="Chromosome"/>
</dbReference>
<organism evidence="3 4">
    <name type="scientific">Svornostia abyssi</name>
    <dbReference type="NCBI Taxonomy" id="2898438"/>
    <lineage>
        <taxon>Bacteria</taxon>
        <taxon>Bacillati</taxon>
        <taxon>Actinomycetota</taxon>
        <taxon>Thermoleophilia</taxon>
        <taxon>Solirubrobacterales</taxon>
        <taxon>Baekduiaceae</taxon>
        <taxon>Svornostia</taxon>
    </lineage>
</organism>
<feature type="region of interest" description="Disordered" evidence="1">
    <location>
        <begin position="293"/>
        <end position="429"/>
    </location>
</feature>
<feature type="transmembrane region" description="Helical" evidence="2">
    <location>
        <begin position="263"/>
        <end position="290"/>
    </location>
</feature>
<reference evidence="4" key="1">
    <citation type="submission" date="2021-11" db="EMBL/GenBank/DDBJ databases">
        <title>Cultivation dependent microbiological survey of springs from the worlds oldest radium mine currently devoted to the extraction of radon-saturated water.</title>
        <authorList>
            <person name="Kapinusova G."/>
            <person name="Smrhova T."/>
            <person name="Strejcek M."/>
            <person name="Suman J."/>
            <person name="Jani K."/>
            <person name="Pajer P."/>
            <person name="Uhlik O."/>
        </authorList>
    </citation>
    <scope>NUCLEOTIDE SEQUENCE [LARGE SCALE GENOMIC DNA]</scope>
    <source>
        <strain evidence="4">J379</strain>
    </source>
</reference>